<dbReference type="GO" id="GO:0005975">
    <property type="term" value="P:carbohydrate metabolic process"/>
    <property type="evidence" value="ECO:0007669"/>
    <property type="project" value="UniProtKB-UniRule"/>
</dbReference>
<dbReference type="AlphaFoldDB" id="A0A5K3FJ77"/>
<evidence type="ECO:0000256" key="3">
    <source>
        <dbReference type="ARBA" id="ARBA00010662"/>
    </source>
</evidence>
<comment type="pathway">
    <text evidence="2 6">Carbohydrate degradation; pentose phosphate pathway; D-ribulose 5-phosphate from D-glucose 6-phosphate (oxidative stage): step 2/3.</text>
</comment>
<dbReference type="PANTHER" id="PTHR11054:SF0">
    <property type="entry name" value="6-PHOSPHOGLUCONOLACTONASE"/>
    <property type="match status" value="1"/>
</dbReference>
<dbReference type="WBParaSite" id="MCU_008943-RA">
    <property type="protein sequence ID" value="MCU_008943-RA"/>
    <property type="gene ID" value="MCU_008943"/>
</dbReference>
<dbReference type="UniPathway" id="UPA00115">
    <property type="reaction ID" value="UER00409"/>
</dbReference>
<proteinExistence type="inferred from homology"/>
<dbReference type="InterPro" id="IPR006148">
    <property type="entry name" value="Glc/Gal-6P_isomerase"/>
</dbReference>
<dbReference type="InterPro" id="IPR039104">
    <property type="entry name" value="6PGL"/>
</dbReference>
<name>A0A5K3FJ77_MESCO</name>
<dbReference type="FunFam" id="3.40.50.1360:FF:000005">
    <property type="entry name" value="6-phosphogluconolactonase"/>
    <property type="match status" value="1"/>
</dbReference>
<comment type="catalytic activity">
    <reaction evidence="1 6">
        <text>6-phospho-D-glucono-1,5-lactone + H2O = 6-phospho-D-gluconate + H(+)</text>
        <dbReference type="Rhea" id="RHEA:12556"/>
        <dbReference type="ChEBI" id="CHEBI:15377"/>
        <dbReference type="ChEBI" id="CHEBI:15378"/>
        <dbReference type="ChEBI" id="CHEBI:57955"/>
        <dbReference type="ChEBI" id="CHEBI:58759"/>
        <dbReference type="EC" id="3.1.1.31"/>
    </reaction>
</comment>
<reference evidence="9" key="1">
    <citation type="submission" date="2019-11" db="UniProtKB">
        <authorList>
            <consortium name="WormBaseParasite"/>
        </authorList>
    </citation>
    <scope>IDENTIFICATION</scope>
</reference>
<feature type="transmembrane region" description="Helical" evidence="7">
    <location>
        <begin position="12"/>
        <end position="33"/>
    </location>
</feature>
<evidence type="ECO:0000256" key="1">
    <source>
        <dbReference type="ARBA" id="ARBA00000832"/>
    </source>
</evidence>
<dbReference type="EC" id="3.1.1.31" evidence="4 6"/>
<keyword evidence="7" id="KW-0812">Transmembrane</keyword>
<dbReference type="PANTHER" id="PTHR11054">
    <property type="entry name" value="6-PHOSPHOGLUCONOLACTONASE"/>
    <property type="match status" value="1"/>
</dbReference>
<dbReference type="CDD" id="cd01400">
    <property type="entry name" value="6PGL"/>
    <property type="match status" value="1"/>
</dbReference>
<dbReference type="NCBIfam" id="TIGR01198">
    <property type="entry name" value="pgl"/>
    <property type="match status" value="1"/>
</dbReference>
<keyword evidence="7" id="KW-0472">Membrane</keyword>
<dbReference type="GO" id="GO:0017057">
    <property type="term" value="F:6-phosphogluconolactonase activity"/>
    <property type="evidence" value="ECO:0007669"/>
    <property type="project" value="UniProtKB-UniRule"/>
</dbReference>
<dbReference type="SUPFAM" id="SSF100950">
    <property type="entry name" value="NagB/RpiA/CoA transferase-like"/>
    <property type="match status" value="1"/>
</dbReference>
<dbReference type="Gene3D" id="3.40.50.1360">
    <property type="match status" value="1"/>
</dbReference>
<dbReference type="InterPro" id="IPR005900">
    <property type="entry name" value="6-phosphogluconolactonase_DevB"/>
</dbReference>
<protein>
    <recommendedName>
        <fullName evidence="4 6">6-phosphogluconolactonase</fullName>
        <shortName evidence="6">6PGL</shortName>
        <ecNumber evidence="4 6">3.1.1.31</ecNumber>
    </recommendedName>
</protein>
<accession>A0A5K3FJ77</accession>
<evidence type="ECO:0000256" key="6">
    <source>
        <dbReference type="RuleBase" id="RU365095"/>
    </source>
</evidence>
<evidence type="ECO:0000256" key="4">
    <source>
        <dbReference type="ARBA" id="ARBA00013198"/>
    </source>
</evidence>
<comment type="similarity">
    <text evidence="3 6">Belongs to the glucosamine/galactosamine-6-phosphate isomerase family. 6-phosphogluconolactonase subfamily.</text>
</comment>
<dbReference type="Pfam" id="PF01182">
    <property type="entry name" value="Glucosamine_iso"/>
    <property type="match status" value="1"/>
</dbReference>
<dbReference type="InterPro" id="IPR037171">
    <property type="entry name" value="NagB/RpiA_transferase-like"/>
</dbReference>
<organism evidence="9">
    <name type="scientific">Mesocestoides corti</name>
    <name type="common">Flatworm</name>
    <dbReference type="NCBI Taxonomy" id="53468"/>
    <lineage>
        <taxon>Eukaryota</taxon>
        <taxon>Metazoa</taxon>
        <taxon>Spiralia</taxon>
        <taxon>Lophotrochozoa</taxon>
        <taxon>Platyhelminthes</taxon>
        <taxon>Cestoda</taxon>
        <taxon>Eucestoda</taxon>
        <taxon>Cyclophyllidea</taxon>
        <taxon>Mesocestoididae</taxon>
        <taxon>Mesocestoides</taxon>
    </lineage>
</organism>
<keyword evidence="5 6" id="KW-0378">Hydrolase</keyword>
<comment type="function">
    <text evidence="6">Hydrolysis of 6-phosphogluconolactone to 6-phosphogluconate.</text>
</comment>
<evidence type="ECO:0000259" key="8">
    <source>
        <dbReference type="Pfam" id="PF01182"/>
    </source>
</evidence>
<evidence type="ECO:0000256" key="2">
    <source>
        <dbReference type="ARBA" id="ARBA00004961"/>
    </source>
</evidence>
<keyword evidence="7" id="KW-1133">Transmembrane helix</keyword>
<feature type="domain" description="Glucosamine/galactosamine-6-phosphate isomerase" evidence="8">
    <location>
        <begin position="42"/>
        <end position="260"/>
    </location>
</feature>
<evidence type="ECO:0000313" key="9">
    <source>
        <dbReference type="WBParaSite" id="MCU_008943-RA"/>
    </source>
</evidence>
<evidence type="ECO:0000256" key="7">
    <source>
        <dbReference type="SAM" id="Phobius"/>
    </source>
</evidence>
<sequence>MTHFSFAGLYKIVFRLSLISFYPHIFWLCLFQMPRVIVSASSSALRSAVVEEIHDVLRKTARDKMDVSVGLSGGSMPSIISSGLIALDDVDWSRVHFFFCDERIVPFDDPESTFGIYQKELFSKLCPEPVVHKIDLSEPSTKDVAEAYQRDLLDFFGAKNGYPVFDLLLLGLGPDGHTCSLFPRHKLLEVENLVVAPITDSPKPPPNRVTLTLPVINKANKVIFIVTGDNKAEVIKKIIEGEQPSTAYPASMVQPLAAKPSWHLDQAAARLLTSAN</sequence>
<evidence type="ECO:0000256" key="5">
    <source>
        <dbReference type="ARBA" id="ARBA00022801"/>
    </source>
</evidence>
<dbReference type="GO" id="GO:0006098">
    <property type="term" value="P:pentose-phosphate shunt"/>
    <property type="evidence" value="ECO:0007669"/>
    <property type="project" value="UniProtKB-UniPathway"/>
</dbReference>